<sequence length="266" mass="28723">MTSAPVDRAGPSSAPTSAPVDRAGPSSAPTSAPEDRAGPSSAPTSAPEYRAGPSWFPLEYRPGPSWFPPEYRGGPSSYSGFAPEYRGGPSSYFGFPPEYRGGPSSYSGFPPEYRGGPSSYSGFSPELQGGLSSYSGFAPEYRSGPSSYSRRYLNCVSIERERGKAPKQGSAYVRKMLGGGTNGNPTFSGFVEENLVVYDTNTLPQLKMAFAFIAQYSKWVFKITCFSSTTCFHSKPNATELNMHAPCLTNCCTEMLYPGLEFYLLM</sequence>
<evidence type="ECO:0008006" key="4">
    <source>
        <dbReference type="Google" id="ProtNLM"/>
    </source>
</evidence>
<evidence type="ECO:0000313" key="3">
    <source>
        <dbReference type="Proteomes" id="UP000826271"/>
    </source>
</evidence>
<keyword evidence="3" id="KW-1185">Reference proteome</keyword>
<dbReference type="Proteomes" id="UP000826271">
    <property type="component" value="Unassembled WGS sequence"/>
</dbReference>
<comment type="caution">
    <text evidence="2">The sequence shown here is derived from an EMBL/GenBank/DDBJ whole genome shotgun (WGS) entry which is preliminary data.</text>
</comment>
<evidence type="ECO:0000256" key="1">
    <source>
        <dbReference type="SAM" id="MobiDB-lite"/>
    </source>
</evidence>
<reference evidence="2" key="1">
    <citation type="submission" date="2019-10" db="EMBL/GenBank/DDBJ databases">
        <authorList>
            <person name="Zhang R."/>
            <person name="Pan Y."/>
            <person name="Wang J."/>
            <person name="Ma R."/>
            <person name="Yu S."/>
        </authorList>
    </citation>
    <scope>NUCLEOTIDE SEQUENCE</scope>
    <source>
        <strain evidence="2">LA-IB0</strain>
        <tissue evidence="2">Leaf</tissue>
    </source>
</reference>
<name>A0AAV6WEN5_9LAMI</name>
<accession>A0AAV6WEN5</accession>
<dbReference type="EMBL" id="WHWC01000016">
    <property type="protein sequence ID" value="KAG8366967.1"/>
    <property type="molecule type" value="Genomic_DNA"/>
</dbReference>
<feature type="region of interest" description="Disordered" evidence="1">
    <location>
        <begin position="1"/>
        <end position="56"/>
    </location>
</feature>
<protein>
    <recommendedName>
        <fullName evidence="4">Peroxin-13</fullName>
    </recommendedName>
</protein>
<organism evidence="2 3">
    <name type="scientific">Buddleja alternifolia</name>
    <dbReference type="NCBI Taxonomy" id="168488"/>
    <lineage>
        <taxon>Eukaryota</taxon>
        <taxon>Viridiplantae</taxon>
        <taxon>Streptophyta</taxon>
        <taxon>Embryophyta</taxon>
        <taxon>Tracheophyta</taxon>
        <taxon>Spermatophyta</taxon>
        <taxon>Magnoliopsida</taxon>
        <taxon>eudicotyledons</taxon>
        <taxon>Gunneridae</taxon>
        <taxon>Pentapetalae</taxon>
        <taxon>asterids</taxon>
        <taxon>lamiids</taxon>
        <taxon>Lamiales</taxon>
        <taxon>Scrophulariaceae</taxon>
        <taxon>Buddlejeae</taxon>
        <taxon>Buddleja</taxon>
    </lineage>
</organism>
<evidence type="ECO:0000313" key="2">
    <source>
        <dbReference type="EMBL" id="KAG8366967.1"/>
    </source>
</evidence>
<gene>
    <name evidence="2" type="ORF">BUALT_Bualt16G0023300</name>
</gene>
<proteinExistence type="predicted"/>
<dbReference type="AlphaFoldDB" id="A0AAV6WEN5"/>